<organism evidence="1 2">
    <name type="scientific">Luteibacter yeojuensis</name>
    <dbReference type="NCBI Taxonomy" id="345309"/>
    <lineage>
        <taxon>Bacteria</taxon>
        <taxon>Pseudomonadati</taxon>
        <taxon>Pseudomonadota</taxon>
        <taxon>Gammaproteobacteria</taxon>
        <taxon>Lysobacterales</taxon>
        <taxon>Rhodanobacteraceae</taxon>
        <taxon>Luteibacter</taxon>
    </lineage>
</organism>
<sequence>MAKIDIRRAHGKSAAEARAVVDKVGARMAEKFGTKGAWQGDTYAFSGTGVKGGIAVSDAEVHVTAELGLMLSAFKAKIEDEIRGKLDQYFV</sequence>
<dbReference type="RefSeq" id="WP_045828596.1">
    <property type="nucleotide sequence ID" value="NZ_JZRB01000011.1"/>
</dbReference>
<reference evidence="1 2" key="1">
    <citation type="submission" date="2015-03" db="EMBL/GenBank/DDBJ databases">
        <title>Draft genome sequence of Luteibacter yeojuensis strain SU11.</title>
        <authorList>
            <person name="Sulaiman J."/>
            <person name="Priya K."/>
            <person name="Chan K.-G."/>
        </authorList>
    </citation>
    <scope>NUCLEOTIDE SEQUENCE [LARGE SCALE GENOMIC DNA]</scope>
    <source>
        <strain evidence="1 2">SU11</strain>
    </source>
</reference>
<accession>A0A0F3KZ12</accession>
<gene>
    <name evidence="1" type="ORF">VI08_05680</name>
</gene>
<dbReference type="Proteomes" id="UP000033651">
    <property type="component" value="Unassembled WGS sequence"/>
</dbReference>
<keyword evidence="2" id="KW-1185">Reference proteome</keyword>
<protein>
    <submittedName>
        <fullName evidence="1">Polyhydroxyalkanoic acid synthase</fullName>
    </submittedName>
</protein>
<dbReference type="PATRIC" id="fig|345309.4.peg.299"/>
<name>A0A0F3KZ12_9GAMM</name>
<dbReference type="NCBIfam" id="TIGR02610">
    <property type="entry name" value="PHA_gran_rgn"/>
    <property type="match status" value="1"/>
</dbReference>
<dbReference type="InterPro" id="IPR013433">
    <property type="entry name" value="PHA_gran_rgn"/>
</dbReference>
<dbReference type="EMBL" id="JZRB01000011">
    <property type="protein sequence ID" value="KJV36177.1"/>
    <property type="molecule type" value="Genomic_DNA"/>
</dbReference>
<dbReference type="AlphaFoldDB" id="A0A0F3KZ12"/>
<dbReference type="Pfam" id="PF09650">
    <property type="entry name" value="PHA_gran_rgn"/>
    <property type="match status" value="1"/>
</dbReference>
<evidence type="ECO:0000313" key="2">
    <source>
        <dbReference type="Proteomes" id="UP000033651"/>
    </source>
</evidence>
<evidence type="ECO:0000313" key="1">
    <source>
        <dbReference type="EMBL" id="KJV36177.1"/>
    </source>
</evidence>
<comment type="caution">
    <text evidence="1">The sequence shown here is derived from an EMBL/GenBank/DDBJ whole genome shotgun (WGS) entry which is preliminary data.</text>
</comment>
<dbReference type="OrthoDB" id="287584at2"/>
<proteinExistence type="predicted"/>